<dbReference type="CDD" id="cd06683">
    <property type="entry name" value="PDZ6_GRIP1-2-like"/>
    <property type="match status" value="1"/>
</dbReference>
<evidence type="ECO:0000256" key="2">
    <source>
        <dbReference type="ARBA" id="ARBA00022490"/>
    </source>
</evidence>
<dbReference type="EMBL" id="JAWJWE010000038">
    <property type="protein sequence ID" value="KAK6623606.1"/>
    <property type="molecule type" value="Genomic_DNA"/>
</dbReference>
<feature type="domain" description="PDZ" evidence="5">
    <location>
        <begin position="926"/>
        <end position="1009"/>
    </location>
</feature>
<feature type="compositionally biased region" description="Polar residues" evidence="4">
    <location>
        <begin position="1"/>
        <end position="17"/>
    </location>
</feature>
<dbReference type="SMART" id="SM00228">
    <property type="entry name" value="PDZ"/>
    <property type="match status" value="6"/>
</dbReference>
<dbReference type="AlphaFoldDB" id="A0AAN8NQI6"/>
<evidence type="ECO:0000256" key="4">
    <source>
        <dbReference type="SAM" id="MobiDB-lite"/>
    </source>
</evidence>
<dbReference type="InterPro" id="IPR001478">
    <property type="entry name" value="PDZ"/>
</dbReference>
<gene>
    <name evidence="6" type="ORF">RUM43_009458</name>
</gene>
<dbReference type="Pfam" id="PF00595">
    <property type="entry name" value="PDZ"/>
    <property type="match status" value="6"/>
</dbReference>
<name>A0AAN8NQI6_POLSC</name>
<dbReference type="Proteomes" id="UP001372834">
    <property type="component" value="Unassembled WGS sequence"/>
</dbReference>
<feature type="domain" description="PDZ" evidence="5">
    <location>
        <begin position="392"/>
        <end position="460"/>
    </location>
</feature>
<feature type="compositionally biased region" description="Basic and acidic residues" evidence="4">
    <location>
        <begin position="18"/>
        <end position="34"/>
    </location>
</feature>
<dbReference type="CDD" id="cd06681">
    <property type="entry name" value="PDZ2_GRIP1-2-like"/>
    <property type="match status" value="1"/>
</dbReference>
<feature type="domain" description="PDZ" evidence="5">
    <location>
        <begin position="492"/>
        <end position="573"/>
    </location>
</feature>
<feature type="compositionally biased region" description="Basic and acidic residues" evidence="4">
    <location>
        <begin position="729"/>
        <end position="738"/>
    </location>
</feature>
<comment type="caution">
    <text evidence="6">The sequence shown here is derived from an EMBL/GenBank/DDBJ whole genome shotgun (WGS) entry which is preliminary data.</text>
</comment>
<protein>
    <recommendedName>
        <fullName evidence="5">PDZ domain-containing protein</fullName>
    </recommendedName>
</protein>
<reference evidence="6 7" key="1">
    <citation type="submission" date="2023-10" db="EMBL/GenBank/DDBJ databases">
        <title>Genomes of two closely related lineages of the louse Polyplax serrata with different host specificities.</title>
        <authorList>
            <person name="Martinu J."/>
            <person name="Tarabai H."/>
            <person name="Stefka J."/>
            <person name="Hypsa V."/>
        </authorList>
    </citation>
    <scope>NUCLEOTIDE SEQUENCE [LARGE SCALE GENOMIC DNA]</scope>
    <source>
        <strain evidence="6">HR10_N</strain>
    </source>
</reference>
<dbReference type="PANTHER" id="PTHR46227:SF2">
    <property type="entry name" value="FI03335P"/>
    <property type="match status" value="1"/>
</dbReference>
<accession>A0AAN8NQI6</accession>
<dbReference type="InterPro" id="IPR036034">
    <property type="entry name" value="PDZ_sf"/>
</dbReference>
<feature type="region of interest" description="Disordered" evidence="4">
    <location>
        <begin position="1"/>
        <end position="34"/>
    </location>
</feature>
<keyword evidence="3" id="KW-0677">Repeat</keyword>
<dbReference type="CDD" id="cd06685">
    <property type="entry name" value="PDZ7_GRIP1-2-like"/>
    <property type="match status" value="1"/>
</dbReference>
<comment type="subcellular location">
    <subcellularLocation>
        <location evidence="1">Cytoplasm</location>
    </subcellularLocation>
</comment>
<feature type="compositionally biased region" description="Polar residues" evidence="4">
    <location>
        <begin position="740"/>
        <end position="749"/>
    </location>
</feature>
<dbReference type="PROSITE" id="PS50106">
    <property type="entry name" value="PDZ"/>
    <property type="match status" value="6"/>
</dbReference>
<dbReference type="Gene3D" id="2.30.42.10">
    <property type="match status" value="6"/>
</dbReference>
<evidence type="ECO:0000259" key="5">
    <source>
        <dbReference type="PROSITE" id="PS50106"/>
    </source>
</evidence>
<dbReference type="GO" id="GO:0005737">
    <property type="term" value="C:cytoplasm"/>
    <property type="evidence" value="ECO:0007669"/>
    <property type="project" value="UniProtKB-SubCell"/>
</dbReference>
<dbReference type="SUPFAM" id="SSF50156">
    <property type="entry name" value="PDZ domain-like"/>
    <property type="match status" value="6"/>
</dbReference>
<feature type="domain" description="PDZ" evidence="5">
    <location>
        <begin position="137"/>
        <end position="223"/>
    </location>
</feature>
<sequence length="1050" mass="116665">MFSSLKLNPLKCQSNSRTDSKKEKCSENDSDDVSEHMYEKLPSFDGGSYQVKASSKPGKIPFSKRISKFGVALVYKKLTGKMECPGITHLRNSRPDEDNDDQYYQQRELQHESKNNHDGKLRGIPNLEHACRTKVMTVNIEREDGNLGITLRGGFHQNSELSRPVVITYVKPDSPAARLGTIKPGDRLLAVDGVSLQGGTLHDAQKLLKQPSATILLTIEYNVNILDGVEHGTGPLLVEIEKSSMQQLGLTLFQSEGGIIIERVKPGSLADRSGALHIGDEILAVNSTRINAASTSLEDVLKVLEYEYPIVRLEILPSNTSMCYSKCDTWRARDTLGSFSYSVSTIKDNRSYKQKNFKVDEPDKVSDYKVNHLKPYGICGAEVALTHTETLHTTLTRENGTFGLQFIDSPDGRVLINSMTPDGPAERSQCLHPGDRVLSINHRSLGLDNLTAKDINDLLEFKPNDSMSCSKLNLHTEFDVLDTVVPSSGIFLVKLIKRGSAGLGITMTASKRNGFIVCEMKKGSIAHRAGSLVPGDKLLAINNVPLDQCSVEYASHIFQQSSNIVTLKVQREEGSSDLAKCGRKITYAVDLQRFGGPLGITIAGSEEPTHPITISGLTAGGLAEQTGVIHIGDEILAINNHSLAGEPLSRAHVLLQNSPDLVTLKLSRSLVPTNWISHSSITNVFAYEVHRLQTNRSPVLPSSIDSAVESWDSSRMDLAPSPDYQKPVSDSRDSEKRKQTPSQQWQLSDTHAENKSDNPDVMSLAKNTAQENSNLAILDEITSENLKIKHELDLLSIKLDEQRKSKLTQDEQNVLNSSTTSNAMPFSKENSVELKNMSASKREPEEAPIDINEIEEEIYHGRKIDNLSNELNRSCKGRESMMTTDFEKFEMAFLPETRNWCKNQYFGSEDIQGSIRSEFQSSQLYEVTLYKDPIYEDFGFSVSDGLYERGVFINRIRKGGPADLSNVLRPYDRIIQVNKTYTQDFDCCLTVPLIASAGDCLILLVARNPGHEMTPQDDDFDYEKFTNQVMTMSTSVLGPTNHEEFHRILV</sequence>
<dbReference type="PANTHER" id="PTHR46227">
    <property type="entry name" value="GLUTAMATE RECEPTOR-INTERACTING PROTEIN GRIP"/>
    <property type="match status" value="1"/>
</dbReference>
<proteinExistence type="predicted"/>
<feature type="region of interest" description="Disordered" evidence="4">
    <location>
        <begin position="711"/>
        <end position="761"/>
    </location>
</feature>
<dbReference type="InterPro" id="IPR043545">
    <property type="entry name" value="GRIP1/2"/>
</dbReference>
<feature type="domain" description="PDZ" evidence="5">
    <location>
        <begin position="237"/>
        <end position="319"/>
    </location>
</feature>
<organism evidence="6 7">
    <name type="scientific">Polyplax serrata</name>
    <name type="common">Common mouse louse</name>
    <dbReference type="NCBI Taxonomy" id="468196"/>
    <lineage>
        <taxon>Eukaryota</taxon>
        <taxon>Metazoa</taxon>
        <taxon>Ecdysozoa</taxon>
        <taxon>Arthropoda</taxon>
        <taxon>Hexapoda</taxon>
        <taxon>Insecta</taxon>
        <taxon>Pterygota</taxon>
        <taxon>Neoptera</taxon>
        <taxon>Paraneoptera</taxon>
        <taxon>Psocodea</taxon>
        <taxon>Troctomorpha</taxon>
        <taxon>Phthiraptera</taxon>
        <taxon>Anoplura</taxon>
        <taxon>Polyplacidae</taxon>
        <taxon>Polyplax</taxon>
    </lineage>
</organism>
<evidence type="ECO:0000313" key="7">
    <source>
        <dbReference type="Proteomes" id="UP001372834"/>
    </source>
</evidence>
<evidence type="ECO:0000313" key="6">
    <source>
        <dbReference type="EMBL" id="KAK6623606.1"/>
    </source>
</evidence>
<keyword evidence="2" id="KW-0963">Cytoplasm</keyword>
<feature type="domain" description="PDZ" evidence="5">
    <location>
        <begin position="588"/>
        <end position="670"/>
    </location>
</feature>
<evidence type="ECO:0000256" key="1">
    <source>
        <dbReference type="ARBA" id="ARBA00004496"/>
    </source>
</evidence>
<evidence type="ECO:0000256" key="3">
    <source>
        <dbReference type="ARBA" id="ARBA00022737"/>
    </source>
</evidence>
<dbReference type="GO" id="GO:0098887">
    <property type="term" value="P:neurotransmitter receptor transport, endosome to postsynaptic membrane"/>
    <property type="evidence" value="ECO:0007669"/>
    <property type="project" value="TreeGrafter"/>
</dbReference>